<dbReference type="AlphaFoldDB" id="A0A4Y2D579"/>
<keyword evidence="2" id="KW-1185">Reference proteome</keyword>
<dbReference type="EMBL" id="BGPR01000297">
    <property type="protein sequence ID" value="GBM11256.1"/>
    <property type="molecule type" value="Genomic_DNA"/>
</dbReference>
<evidence type="ECO:0000313" key="2">
    <source>
        <dbReference type="Proteomes" id="UP000499080"/>
    </source>
</evidence>
<accession>A0A4Y2D579</accession>
<name>A0A4Y2D579_ARAVE</name>
<sequence length="134" mass="14592">MNGPVVQRSSRNAISERATPVQLWSRNTRRHPAFSQLFDGHAKSSMRTSEKTNSVHIRRGTPFVTGTRFQKRLSPLLMTARMRFLARPFILSLPRSGGCGCGGGFRNPEKGGGKALKAIQIAAGATGYKSSSCQ</sequence>
<gene>
    <name evidence="1" type="ORF">AVEN_267824_1</name>
</gene>
<protein>
    <submittedName>
        <fullName evidence="1">Uncharacterized protein</fullName>
    </submittedName>
</protein>
<comment type="caution">
    <text evidence="1">The sequence shown here is derived from an EMBL/GenBank/DDBJ whole genome shotgun (WGS) entry which is preliminary data.</text>
</comment>
<reference evidence="1 2" key="1">
    <citation type="journal article" date="2019" name="Sci. Rep.">
        <title>Orb-weaving spider Araneus ventricosus genome elucidates the spidroin gene catalogue.</title>
        <authorList>
            <person name="Kono N."/>
            <person name="Nakamura H."/>
            <person name="Ohtoshi R."/>
            <person name="Moran D.A.P."/>
            <person name="Shinohara A."/>
            <person name="Yoshida Y."/>
            <person name="Fujiwara M."/>
            <person name="Mori M."/>
            <person name="Tomita M."/>
            <person name="Arakawa K."/>
        </authorList>
    </citation>
    <scope>NUCLEOTIDE SEQUENCE [LARGE SCALE GENOMIC DNA]</scope>
</reference>
<organism evidence="1 2">
    <name type="scientific">Araneus ventricosus</name>
    <name type="common">Orbweaver spider</name>
    <name type="synonym">Epeira ventricosa</name>
    <dbReference type="NCBI Taxonomy" id="182803"/>
    <lineage>
        <taxon>Eukaryota</taxon>
        <taxon>Metazoa</taxon>
        <taxon>Ecdysozoa</taxon>
        <taxon>Arthropoda</taxon>
        <taxon>Chelicerata</taxon>
        <taxon>Arachnida</taxon>
        <taxon>Araneae</taxon>
        <taxon>Araneomorphae</taxon>
        <taxon>Entelegynae</taxon>
        <taxon>Araneoidea</taxon>
        <taxon>Araneidae</taxon>
        <taxon>Araneus</taxon>
    </lineage>
</organism>
<evidence type="ECO:0000313" key="1">
    <source>
        <dbReference type="EMBL" id="GBM11256.1"/>
    </source>
</evidence>
<proteinExistence type="predicted"/>
<dbReference type="Proteomes" id="UP000499080">
    <property type="component" value="Unassembled WGS sequence"/>
</dbReference>